<dbReference type="NCBIfam" id="TIGR00044">
    <property type="entry name" value="YggS family pyridoxal phosphate-dependent enzyme"/>
    <property type="match status" value="1"/>
</dbReference>
<dbReference type="PIRSF" id="PIRSF004848">
    <property type="entry name" value="YBL036c_PLPDEIII"/>
    <property type="match status" value="1"/>
</dbReference>
<dbReference type="HAMAP" id="MF_02087">
    <property type="entry name" value="PLP_homeostasis"/>
    <property type="match status" value="1"/>
</dbReference>
<name>A0A5C6BYA6_9BACT</name>
<evidence type="ECO:0000256" key="3">
    <source>
        <dbReference type="PIRSR" id="PIRSR004848-1"/>
    </source>
</evidence>
<evidence type="ECO:0000259" key="5">
    <source>
        <dbReference type="Pfam" id="PF01168"/>
    </source>
</evidence>
<comment type="caution">
    <text evidence="6">The sequence shown here is derived from an EMBL/GenBank/DDBJ whole genome shotgun (WGS) entry which is preliminary data.</text>
</comment>
<keyword evidence="7" id="KW-1185">Reference proteome</keyword>
<dbReference type="EMBL" id="SJPU01000002">
    <property type="protein sequence ID" value="TWU15844.1"/>
    <property type="molecule type" value="Genomic_DNA"/>
</dbReference>
<comment type="similarity">
    <text evidence="2 4">Belongs to the pyridoxal phosphate-binding protein YggS/PROSC family.</text>
</comment>
<dbReference type="PANTHER" id="PTHR10146:SF14">
    <property type="entry name" value="PYRIDOXAL PHOSPHATE HOMEOSTASIS PROTEIN"/>
    <property type="match status" value="1"/>
</dbReference>
<dbReference type="RefSeq" id="WP_146407620.1">
    <property type="nucleotide sequence ID" value="NZ_SJPU01000002.1"/>
</dbReference>
<sequence length="258" mass="28466">MAELIESKQLPCSAADARQRIAENWQRVCLNVAEATAAAGRQVDEVHIVGVSKYVDALITSWLVDAGCRDLGENRPQLLDQKATWFAEHRPDVATEIQWHQIGHLQRNKVRRLLTVKPLVHSIDSERLLDEVLAEARRQETSVDVLIEVNVSGDQAKTGLPPTELPGLVERFFARPDRSSSSHGVQIVGLMGMAGWGTDPHQARPQFSRLRELRDSLVDQTDVDFPELSMGMSGDYAAAIAEGATLVRIGSSLFEGLL</sequence>
<dbReference type="Pfam" id="PF01168">
    <property type="entry name" value="Ala_racemase_N"/>
    <property type="match status" value="1"/>
</dbReference>
<dbReference type="Gene3D" id="3.20.20.10">
    <property type="entry name" value="Alanine racemase"/>
    <property type="match status" value="1"/>
</dbReference>
<dbReference type="AlphaFoldDB" id="A0A5C6BYA6"/>
<dbReference type="CDD" id="cd00635">
    <property type="entry name" value="PLPDE_III_YBL036c_like"/>
    <property type="match status" value="1"/>
</dbReference>
<organism evidence="6 7">
    <name type="scientific">Allorhodopirellula heiligendammensis</name>
    <dbReference type="NCBI Taxonomy" id="2714739"/>
    <lineage>
        <taxon>Bacteria</taxon>
        <taxon>Pseudomonadati</taxon>
        <taxon>Planctomycetota</taxon>
        <taxon>Planctomycetia</taxon>
        <taxon>Pirellulales</taxon>
        <taxon>Pirellulaceae</taxon>
        <taxon>Allorhodopirellula</taxon>
    </lineage>
</organism>
<dbReference type="PANTHER" id="PTHR10146">
    <property type="entry name" value="PROLINE SYNTHETASE CO-TRANSCRIBED BACTERIAL HOMOLOG PROTEIN"/>
    <property type="match status" value="1"/>
</dbReference>
<evidence type="ECO:0000256" key="4">
    <source>
        <dbReference type="RuleBase" id="RU004514"/>
    </source>
</evidence>
<keyword evidence="1 2" id="KW-0663">Pyridoxal phosphate</keyword>
<comment type="function">
    <text evidence="2">Pyridoxal 5'-phosphate (PLP)-binding protein, which is involved in PLP homeostasis.</text>
</comment>
<evidence type="ECO:0000256" key="1">
    <source>
        <dbReference type="ARBA" id="ARBA00022898"/>
    </source>
</evidence>
<comment type="cofactor">
    <cofactor evidence="3">
        <name>pyridoxal 5'-phosphate</name>
        <dbReference type="ChEBI" id="CHEBI:597326"/>
    </cofactor>
</comment>
<feature type="domain" description="Alanine racemase N-terminal" evidence="5">
    <location>
        <begin position="75"/>
        <end position="254"/>
    </location>
</feature>
<evidence type="ECO:0000313" key="7">
    <source>
        <dbReference type="Proteomes" id="UP000319908"/>
    </source>
</evidence>
<dbReference type="GO" id="GO:0030170">
    <property type="term" value="F:pyridoxal phosphate binding"/>
    <property type="evidence" value="ECO:0007669"/>
    <property type="project" value="UniProtKB-UniRule"/>
</dbReference>
<protein>
    <recommendedName>
        <fullName evidence="2">Pyridoxal phosphate homeostasis protein</fullName>
        <shortName evidence="2">PLP homeostasis protein</shortName>
    </recommendedName>
</protein>
<dbReference type="SUPFAM" id="SSF51419">
    <property type="entry name" value="PLP-binding barrel"/>
    <property type="match status" value="1"/>
</dbReference>
<dbReference type="OrthoDB" id="9804072at2"/>
<accession>A0A5C6BYA6</accession>
<dbReference type="InterPro" id="IPR011078">
    <property type="entry name" value="PyrdxlP_homeostasis"/>
</dbReference>
<proteinExistence type="inferred from homology"/>
<dbReference type="Proteomes" id="UP000319908">
    <property type="component" value="Unassembled WGS sequence"/>
</dbReference>
<evidence type="ECO:0000256" key="2">
    <source>
        <dbReference type="HAMAP-Rule" id="MF_02087"/>
    </source>
</evidence>
<evidence type="ECO:0000313" key="6">
    <source>
        <dbReference type="EMBL" id="TWU15844.1"/>
    </source>
</evidence>
<feature type="modified residue" description="N6-(pyridoxal phosphate)lysine" evidence="2 3">
    <location>
        <position position="53"/>
    </location>
</feature>
<reference evidence="6 7" key="1">
    <citation type="journal article" date="2020" name="Antonie Van Leeuwenhoek">
        <title>Rhodopirellula heiligendammensis sp. nov., Rhodopirellula pilleata sp. nov., and Rhodopirellula solitaria sp. nov. isolated from natural or artificial marine surfaces in Northern Germany and California, USA, and emended description of the genus Rhodopirellula.</title>
        <authorList>
            <person name="Kallscheuer N."/>
            <person name="Wiegand S."/>
            <person name="Jogler M."/>
            <person name="Boedeker C."/>
            <person name="Peeters S.H."/>
            <person name="Rast P."/>
            <person name="Heuer A."/>
            <person name="Jetten M.S.M."/>
            <person name="Rohde M."/>
            <person name="Jogler C."/>
        </authorList>
    </citation>
    <scope>NUCLEOTIDE SEQUENCE [LARGE SCALE GENOMIC DNA]</scope>
    <source>
        <strain evidence="6 7">Poly21</strain>
    </source>
</reference>
<dbReference type="InterPro" id="IPR029066">
    <property type="entry name" value="PLP-binding_barrel"/>
</dbReference>
<dbReference type="InterPro" id="IPR001608">
    <property type="entry name" value="Ala_racemase_N"/>
</dbReference>
<gene>
    <name evidence="6" type="ORF">Poly21_30460</name>
</gene>